<evidence type="ECO:0000259" key="1">
    <source>
        <dbReference type="PROSITE" id="PS51071"/>
    </source>
</evidence>
<dbReference type="GO" id="GO:0003677">
    <property type="term" value="F:DNA binding"/>
    <property type="evidence" value="ECO:0007669"/>
    <property type="project" value="InterPro"/>
</dbReference>
<dbReference type="InterPro" id="IPR000281">
    <property type="entry name" value="HTH_RpiR"/>
</dbReference>
<dbReference type="InterPro" id="IPR047640">
    <property type="entry name" value="RpiR-like"/>
</dbReference>
<gene>
    <name evidence="2" type="ORF">PSM7751_01817</name>
</gene>
<dbReference type="Proteomes" id="UP000193963">
    <property type="component" value="Unassembled WGS sequence"/>
</dbReference>
<dbReference type="OrthoDB" id="3574600at2"/>
<evidence type="ECO:0000313" key="3">
    <source>
        <dbReference type="Proteomes" id="UP000193963"/>
    </source>
</evidence>
<dbReference type="SUPFAM" id="SSF46689">
    <property type="entry name" value="Homeodomain-like"/>
    <property type="match status" value="1"/>
</dbReference>
<name>A0A1X6Z4N9_9RHOB</name>
<dbReference type="EMBL" id="FWFN01000003">
    <property type="protein sequence ID" value="SLN39934.1"/>
    <property type="molecule type" value="Genomic_DNA"/>
</dbReference>
<dbReference type="InterPro" id="IPR036388">
    <property type="entry name" value="WH-like_DNA-bd_sf"/>
</dbReference>
<dbReference type="PROSITE" id="PS51071">
    <property type="entry name" value="HTH_RPIR"/>
    <property type="match status" value="1"/>
</dbReference>
<dbReference type="Gene3D" id="1.10.10.10">
    <property type="entry name" value="Winged helix-like DNA-binding domain superfamily/Winged helix DNA-binding domain"/>
    <property type="match status" value="1"/>
</dbReference>
<dbReference type="AlphaFoldDB" id="A0A1X6Z4N9"/>
<protein>
    <submittedName>
        <fullName evidence="2">Helix-turn-helix domain, rpiR family</fullName>
    </submittedName>
</protein>
<dbReference type="PANTHER" id="PTHR30514">
    <property type="entry name" value="GLUCOKINASE"/>
    <property type="match status" value="1"/>
</dbReference>
<organism evidence="2 3">
    <name type="scientific">Pseudooceanicola marinus</name>
    <dbReference type="NCBI Taxonomy" id="396013"/>
    <lineage>
        <taxon>Bacteria</taxon>
        <taxon>Pseudomonadati</taxon>
        <taxon>Pseudomonadota</taxon>
        <taxon>Alphaproteobacteria</taxon>
        <taxon>Rhodobacterales</taxon>
        <taxon>Paracoccaceae</taxon>
        <taxon>Pseudooceanicola</taxon>
    </lineage>
</organism>
<dbReference type="GO" id="GO:0097367">
    <property type="term" value="F:carbohydrate derivative binding"/>
    <property type="evidence" value="ECO:0007669"/>
    <property type="project" value="InterPro"/>
</dbReference>
<dbReference type="RefSeq" id="WP_085887676.1">
    <property type="nucleotide sequence ID" value="NZ_FWFN01000003.1"/>
</dbReference>
<dbReference type="InterPro" id="IPR009057">
    <property type="entry name" value="Homeodomain-like_sf"/>
</dbReference>
<dbReference type="Pfam" id="PF01418">
    <property type="entry name" value="HTH_6"/>
    <property type="match status" value="1"/>
</dbReference>
<reference evidence="3" key="1">
    <citation type="submission" date="2017-03" db="EMBL/GenBank/DDBJ databases">
        <authorList>
            <person name="Rodrigo-Torres L."/>
            <person name="Arahal R.D."/>
            <person name="Lucena T."/>
        </authorList>
    </citation>
    <scope>NUCLEOTIDE SEQUENCE [LARGE SCALE GENOMIC DNA]</scope>
    <source>
        <strain evidence="3">CECT 7751</strain>
    </source>
</reference>
<accession>A0A1X6Z4N9</accession>
<feature type="domain" description="HTH rpiR-type" evidence="1">
    <location>
        <begin position="6"/>
        <end position="82"/>
    </location>
</feature>
<evidence type="ECO:0000313" key="2">
    <source>
        <dbReference type="EMBL" id="SLN39934.1"/>
    </source>
</evidence>
<sequence>MTDTPPFLSDLISRHAAKLTEADARLLDVMVRDPIRTAMENGKEVSFRAGVHPASAVRLARRLGFKGYPEFRAFLQSNLVEGQGEFEAPGACIAARLARAEEGQLLSTVLDSEIAALERFHSLRDGSDAFGPGAARAPLPPPRRRLARPALVGAPAGAPVPRPGLLFAGNIPGASPAGAGGRAPSAFSFPA</sequence>
<proteinExistence type="predicted"/>
<keyword evidence="3" id="KW-1185">Reference proteome</keyword>
<dbReference type="GO" id="GO:0003700">
    <property type="term" value="F:DNA-binding transcription factor activity"/>
    <property type="evidence" value="ECO:0007669"/>
    <property type="project" value="InterPro"/>
</dbReference>